<evidence type="ECO:0000313" key="1">
    <source>
        <dbReference type="EMBL" id="SAK88315.1"/>
    </source>
</evidence>
<keyword evidence="2" id="KW-1185">Reference proteome</keyword>
<dbReference type="EMBL" id="FCOI02000031">
    <property type="protein sequence ID" value="SAK88315.1"/>
    <property type="molecule type" value="Genomic_DNA"/>
</dbReference>
<dbReference type="STRING" id="1777137.AWB76_06313"/>
<dbReference type="OrthoDB" id="5463544at2"/>
<sequence>MANNTNFIAGTAYITIDGVNYQLEGELRYDVGTVTRETLGGQDTIHGFSEKPKAPSISASIRDSGGVSLAAINAMRSNTVVLELANGKTIIGRNMWTVEAQEVDTTEAKFTVKWEGLQGSVTEQ</sequence>
<dbReference type="AlphaFoldDB" id="A0A158D0Y2"/>
<dbReference type="Pfam" id="PF10618">
    <property type="entry name" value="Tail_tube"/>
    <property type="match status" value="1"/>
</dbReference>
<name>A0A158D0Y2_9BURK</name>
<gene>
    <name evidence="1" type="ORF">AWB76_06313</name>
</gene>
<organism evidence="1 2">
    <name type="scientific">Caballeronia temeraria</name>
    <dbReference type="NCBI Taxonomy" id="1777137"/>
    <lineage>
        <taxon>Bacteria</taxon>
        <taxon>Pseudomonadati</taxon>
        <taxon>Pseudomonadota</taxon>
        <taxon>Betaproteobacteria</taxon>
        <taxon>Burkholderiales</taxon>
        <taxon>Burkholderiaceae</taxon>
        <taxon>Caballeronia</taxon>
    </lineage>
</organism>
<proteinExistence type="predicted"/>
<accession>A0A158D0Y2</accession>
<dbReference type="RefSeq" id="WP_061163937.1">
    <property type="nucleotide sequence ID" value="NZ_FCOI02000031.1"/>
</dbReference>
<evidence type="ECO:0000313" key="2">
    <source>
        <dbReference type="Proteomes" id="UP000054624"/>
    </source>
</evidence>
<protein>
    <submittedName>
        <fullName evidence="1">Phage tail tube protein</fullName>
    </submittedName>
</protein>
<dbReference type="Proteomes" id="UP000054624">
    <property type="component" value="Unassembled WGS sequence"/>
</dbReference>
<reference evidence="2" key="1">
    <citation type="submission" date="2016-01" db="EMBL/GenBank/DDBJ databases">
        <authorList>
            <person name="Peeters Charlotte."/>
        </authorList>
    </citation>
    <scope>NUCLEOTIDE SEQUENCE [LARGE SCALE GENOMIC DNA]</scope>
</reference>
<dbReference type="InterPro" id="IPR019596">
    <property type="entry name" value="Phage_Mu_GpM_tail_tub"/>
</dbReference>